<dbReference type="AlphaFoldDB" id="A0AAV3TBX8"/>
<keyword evidence="2" id="KW-0012">Acyltransferase</keyword>
<evidence type="ECO:0000313" key="5">
    <source>
        <dbReference type="Proteomes" id="UP001500420"/>
    </source>
</evidence>
<dbReference type="PROSITE" id="PS51186">
    <property type="entry name" value="GNAT"/>
    <property type="match status" value="1"/>
</dbReference>
<dbReference type="Proteomes" id="UP001500420">
    <property type="component" value="Unassembled WGS sequence"/>
</dbReference>
<dbReference type="InterPro" id="IPR050832">
    <property type="entry name" value="Bact_Acetyltransf"/>
</dbReference>
<evidence type="ECO:0000256" key="2">
    <source>
        <dbReference type="ARBA" id="ARBA00023315"/>
    </source>
</evidence>
<dbReference type="PANTHER" id="PTHR43877">
    <property type="entry name" value="AMINOALKYLPHOSPHONATE N-ACETYLTRANSFERASE-RELATED-RELATED"/>
    <property type="match status" value="1"/>
</dbReference>
<dbReference type="InterPro" id="IPR043854">
    <property type="entry name" value="DUF5816"/>
</dbReference>
<dbReference type="RefSeq" id="WP_343774484.1">
    <property type="nucleotide sequence ID" value="NZ_BAAADV010000007.1"/>
</dbReference>
<organism evidence="4 5">
    <name type="scientific">Natronoarchaeum mannanilyticum</name>
    <dbReference type="NCBI Taxonomy" id="926360"/>
    <lineage>
        <taxon>Archaea</taxon>
        <taxon>Methanobacteriati</taxon>
        <taxon>Methanobacteriota</taxon>
        <taxon>Stenosarchaea group</taxon>
        <taxon>Halobacteria</taxon>
        <taxon>Halobacteriales</taxon>
        <taxon>Natronoarchaeaceae</taxon>
    </lineage>
</organism>
<dbReference type="Gene3D" id="3.40.630.30">
    <property type="match status" value="1"/>
</dbReference>
<evidence type="ECO:0000313" key="4">
    <source>
        <dbReference type="EMBL" id="GAA0677013.1"/>
    </source>
</evidence>
<dbReference type="GO" id="GO:0016747">
    <property type="term" value="F:acyltransferase activity, transferring groups other than amino-acyl groups"/>
    <property type="evidence" value="ECO:0007669"/>
    <property type="project" value="InterPro"/>
</dbReference>
<name>A0AAV3TBX8_9EURY</name>
<sequence length="264" mass="29159">MDVRQAQPDDGEEIRTVARESMYASYSMSPDTIDAAVEEWYDDAAIEDAVEDDDRQFLVGERGGDVVAFADAVVVGDDETGDLHWLHVHPDHRGEGVAKTLLDETRDALRERGVDVLRGMVLSDNSEGNSFYRHHGFETVDEREIEIDGRRHVENVYVEQSEPGLTAAVPAGGAEEAAAEESADRLIEATTDDGRTVYADRSDPDKGSIAPFFVAYTDRDAERKYGYYCGNCESLATAMDSMGRIECGDCGNARKPSRWDASYL</sequence>
<dbReference type="EMBL" id="BAAADV010000007">
    <property type="protein sequence ID" value="GAA0677013.1"/>
    <property type="molecule type" value="Genomic_DNA"/>
</dbReference>
<reference evidence="4 5" key="1">
    <citation type="journal article" date="2019" name="Int. J. Syst. Evol. Microbiol.">
        <title>The Global Catalogue of Microorganisms (GCM) 10K type strain sequencing project: providing services to taxonomists for standard genome sequencing and annotation.</title>
        <authorList>
            <consortium name="The Broad Institute Genomics Platform"/>
            <consortium name="The Broad Institute Genome Sequencing Center for Infectious Disease"/>
            <person name="Wu L."/>
            <person name="Ma J."/>
        </authorList>
    </citation>
    <scope>NUCLEOTIDE SEQUENCE [LARGE SCALE GENOMIC DNA]</scope>
    <source>
        <strain evidence="4 5">JCM 16328</strain>
    </source>
</reference>
<evidence type="ECO:0000256" key="1">
    <source>
        <dbReference type="ARBA" id="ARBA00022679"/>
    </source>
</evidence>
<dbReference type="Pfam" id="PF19133">
    <property type="entry name" value="DUF5816"/>
    <property type="match status" value="1"/>
</dbReference>
<accession>A0AAV3TBX8</accession>
<feature type="domain" description="N-acetyltransferase" evidence="3">
    <location>
        <begin position="12"/>
        <end position="163"/>
    </location>
</feature>
<dbReference type="Pfam" id="PF13508">
    <property type="entry name" value="Acetyltransf_7"/>
    <property type="match status" value="1"/>
</dbReference>
<protein>
    <submittedName>
        <fullName evidence="4">GNAT family N-acetyltransferase</fullName>
    </submittedName>
</protein>
<proteinExistence type="predicted"/>
<dbReference type="SUPFAM" id="SSF55729">
    <property type="entry name" value="Acyl-CoA N-acyltransferases (Nat)"/>
    <property type="match status" value="1"/>
</dbReference>
<evidence type="ECO:0000259" key="3">
    <source>
        <dbReference type="PROSITE" id="PS51186"/>
    </source>
</evidence>
<dbReference type="InterPro" id="IPR000182">
    <property type="entry name" value="GNAT_dom"/>
</dbReference>
<dbReference type="CDD" id="cd04301">
    <property type="entry name" value="NAT_SF"/>
    <property type="match status" value="1"/>
</dbReference>
<comment type="caution">
    <text evidence="4">The sequence shown here is derived from an EMBL/GenBank/DDBJ whole genome shotgun (WGS) entry which is preliminary data.</text>
</comment>
<keyword evidence="1" id="KW-0808">Transferase</keyword>
<keyword evidence="5" id="KW-1185">Reference proteome</keyword>
<gene>
    <name evidence="4" type="ORF">GCM10009020_26080</name>
</gene>
<dbReference type="InterPro" id="IPR016181">
    <property type="entry name" value="Acyl_CoA_acyltransferase"/>
</dbReference>